<dbReference type="Gene3D" id="3.40.190.10">
    <property type="entry name" value="Periplasmic binding protein-like II"/>
    <property type="match status" value="1"/>
</dbReference>
<keyword evidence="3 4" id="KW-0732">Signal</keyword>
<dbReference type="AlphaFoldDB" id="A0AAW5BGS3"/>
<evidence type="ECO:0000256" key="3">
    <source>
        <dbReference type="ARBA" id="ARBA00022729"/>
    </source>
</evidence>
<comment type="caution">
    <text evidence="6">The sequence shown here is derived from an EMBL/GenBank/DDBJ whole genome shotgun (WGS) entry which is preliminary data.</text>
</comment>
<dbReference type="InterPro" id="IPR000914">
    <property type="entry name" value="SBP_5_dom"/>
</dbReference>
<dbReference type="Proteomes" id="UP001199631">
    <property type="component" value="Unassembled WGS sequence"/>
</dbReference>
<evidence type="ECO:0000313" key="6">
    <source>
        <dbReference type="EMBL" id="MCG3421204.1"/>
    </source>
</evidence>
<dbReference type="PANTHER" id="PTHR30290:SF38">
    <property type="entry name" value="D,D-DIPEPTIDE-BINDING PERIPLASMIC PROTEIN DDPA-RELATED"/>
    <property type="match status" value="1"/>
</dbReference>
<comment type="similarity">
    <text evidence="2">Belongs to the bacterial solute-binding protein 5 family.</text>
</comment>
<dbReference type="SUPFAM" id="SSF53850">
    <property type="entry name" value="Periplasmic binding protein-like II"/>
    <property type="match status" value="1"/>
</dbReference>
<accession>A0AAW5BGS3</accession>
<feature type="domain" description="Solute-binding protein family 5" evidence="5">
    <location>
        <begin position="85"/>
        <end position="448"/>
    </location>
</feature>
<dbReference type="GO" id="GO:0015833">
    <property type="term" value="P:peptide transport"/>
    <property type="evidence" value="ECO:0007669"/>
    <property type="project" value="TreeGrafter"/>
</dbReference>
<dbReference type="GO" id="GO:1904680">
    <property type="term" value="F:peptide transmembrane transporter activity"/>
    <property type="evidence" value="ECO:0007669"/>
    <property type="project" value="TreeGrafter"/>
</dbReference>
<dbReference type="PROSITE" id="PS51257">
    <property type="entry name" value="PROKAR_LIPOPROTEIN"/>
    <property type="match status" value="1"/>
</dbReference>
<proteinExistence type="inferred from homology"/>
<evidence type="ECO:0000256" key="4">
    <source>
        <dbReference type="SAM" id="SignalP"/>
    </source>
</evidence>
<dbReference type="Gene3D" id="3.90.76.10">
    <property type="entry name" value="Dipeptide-binding Protein, Domain 1"/>
    <property type="match status" value="1"/>
</dbReference>
<dbReference type="InterPro" id="IPR023765">
    <property type="entry name" value="SBP_5_CS"/>
</dbReference>
<evidence type="ECO:0000259" key="5">
    <source>
        <dbReference type="Pfam" id="PF00496"/>
    </source>
</evidence>
<feature type="signal peptide" evidence="4">
    <location>
        <begin position="1"/>
        <end position="21"/>
    </location>
</feature>
<name>A0AAW5BGS3_9BACI</name>
<sequence length="531" mass="60182">MKRSYLLTIAILFIFVLFGCASQDDSGGESNSGEQAGEPIEGGALNVAFSSDPDTLDWMSTGATATRDVGWHIFETLFTLDKDYQIKPMIAEDYKVSDDQKVYSITIREGVNFHDNSAVTAEDVVASIERWRKVSSVGTIANDYIEAVEAVDELTVEITLNEVYNSLMSDMAAPKSALMIIPKEISEAAGERPLTAEQYIGTGPFKFENWERGNEIVLTRFEDYSARKEEDWGGLTGEKIAYFDEIKFLIVKDPQVMINGLKTGIYDYAQSIPPDLYEVVESEPSIDPVTYINGYSVTTPDKTEAPFDDLKVRQALNYALNKEVIAESTYGNKDFYSMDGALFDPEQKVLYSDKGTEDYLAYDKEKAKQLLEESDYNGKPIKIMYSNDSETYKRISQIMKQQMEEVGFLVELVPYEWATYLEKWSDPANWDLVVVGWSTRFSPSELGMLIQDTSSSGWYNSEKWGSLLDAWSVAESPEEREEILADMNQTVNDELPFLKIANETKLDIKSEKIQAYDSWVGQRFWNTWKSE</sequence>
<feature type="chain" id="PRO_5043800894" description="Solute-binding protein family 5 domain-containing protein" evidence="4">
    <location>
        <begin position="22"/>
        <end position="531"/>
    </location>
</feature>
<protein>
    <recommendedName>
        <fullName evidence="5">Solute-binding protein family 5 domain-containing protein</fullName>
    </recommendedName>
</protein>
<dbReference type="PIRSF" id="PIRSF002741">
    <property type="entry name" value="MppA"/>
    <property type="match status" value="1"/>
</dbReference>
<comment type="subcellular location">
    <subcellularLocation>
        <location evidence="1">Cell membrane</location>
        <topology evidence="1">Lipid-anchor</topology>
    </subcellularLocation>
</comment>
<evidence type="ECO:0000256" key="2">
    <source>
        <dbReference type="ARBA" id="ARBA00005695"/>
    </source>
</evidence>
<dbReference type="GO" id="GO:0042597">
    <property type="term" value="C:periplasmic space"/>
    <property type="evidence" value="ECO:0007669"/>
    <property type="project" value="UniProtKB-ARBA"/>
</dbReference>
<dbReference type="PANTHER" id="PTHR30290">
    <property type="entry name" value="PERIPLASMIC BINDING COMPONENT OF ABC TRANSPORTER"/>
    <property type="match status" value="1"/>
</dbReference>
<dbReference type="InterPro" id="IPR039424">
    <property type="entry name" value="SBP_5"/>
</dbReference>
<dbReference type="InterPro" id="IPR030678">
    <property type="entry name" value="Peptide/Ni-bd"/>
</dbReference>
<dbReference type="Gene3D" id="3.10.105.10">
    <property type="entry name" value="Dipeptide-binding Protein, Domain 3"/>
    <property type="match status" value="1"/>
</dbReference>
<dbReference type="RefSeq" id="WP_238022153.1">
    <property type="nucleotide sequence ID" value="NZ_JAIFZM010000025.1"/>
</dbReference>
<dbReference type="EMBL" id="JAIFZM010000025">
    <property type="protein sequence ID" value="MCG3421204.1"/>
    <property type="molecule type" value="Genomic_DNA"/>
</dbReference>
<gene>
    <name evidence="6" type="ORF">K3T81_18825</name>
</gene>
<evidence type="ECO:0000313" key="7">
    <source>
        <dbReference type="Proteomes" id="UP001199631"/>
    </source>
</evidence>
<reference evidence="6 7" key="1">
    <citation type="journal article" date="2022" name="Evol. Bioinform. Online">
        <title>Draft Genome Sequence of Oceanobacillus jordanicus Strain GSFE11, a Halotolerant Plant Growth-Promoting Bacterial Endophyte Isolated From the Jordan Valley.</title>
        <authorList>
            <person name="Alhindi T."/>
            <person name="Albdaiwi R."/>
        </authorList>
    </citation>
    <scope>NUCLEOTIDE SEQUENCE [LARGE SCALE GENOMIC DNA]</scope>
    <source>
        <strain evidence="6 7">GSFE11</strain>
    </source>
</reference>
<organism evidence="6 7">
    <name type="scientific">Oceanobacillus jordanicus</name>
    <dbReference type="NCBI Taxonomy" id="2867266"/>
    <lineage>
        <taxon>Bacteria</taxon>
        <taxon>Bacillati</taxon>
        <taxon>Bacillota</taxon>
        <taxon>Bacilli</taxon>
        <taxon>Bacillales</taxon>
        <taxon>Bacillaceae</taxon>
        <taxon>Oceanobacillus</taxon>
    </lineage>
</organism>
<dbReference type="GO" id="GO:0043190">
    <property type="term" value="C:ATP-binding cassette (ABC) transporter complex"/>
    <property type="evidence" value="ECO:0007669"/>
    <property type="project" value="InterPro"/>
</dbReference>
<dbReference type="Pfam" id="PF00496">
    <property type="entry name" value="SBP_bac_5"/>
    <property type="match status" value="1"/>
</dbReference>
<evidence type="ECO:0000256" key="1">
    <source>
        <dbReference type="ARBA" id="ARBA00004193"/>
    </source>
</evidence>
<keyword evidence="7" id="KW-1185">Reference proteome</keyword>
<dbReference type="PROSITE" id="PS01040">
    <property type="entry name" value="SBP_BACTERIAL_5"/>
    <property type="match status" value="1"/>
</dbReference>